<evidence type="ECO:0000313" key="3">
    <source>
        <dbReference type="Proteomes" id="UP001331761"/>
    </source>
</evidence>
<dbReference type="EMBL" id="WIXE01004546">
    <property type="protein sequence ID" value="KAK5982939.1"/>
    <property type="molecule type" value="Genomic_DNA"/>
</dbReference>
<name>A0AAN8J306_TRICO</name>
<comment type="caution">
    <text evidence="2">The sequence shown here is derived from an EMBL/GenBank/DDBJ whole genome shotgun (WGS) entry which is preliminary data.</text>
</comment>
<dbReference type="Proteomes" id="UP001331761">
    <property type="component" value="Unassembled WGS sequence"/>
</dbReference>
<protein>
    <recommendedName>
        <fullName evidence="1">P2X purinoreceptor 7 intracellular domain-containing protein</fullName>
    </recommendedName>
</protein>
<accession>A0AAN8J306</accession>
<dbReference type="InterPro" id="IPR046815">
    <property type="entry name" value="P2RX7_C"/>
</dbReference>
<dbReference type="Pfam" id="PF20478">
    <property type="entry name" value="P2RX7_C"/>
    <property type="match status" value="1"/>
</dbReference>
<evidence type="ECO:0000259" key="1">
    <source>
        <dbReference type="Pfam" id="PF20478"/>
    </source>
</evidence>
<keyword evidence="3" id="KW-1185">Reference proteome</keyword>
<feature type="domain" description="P2X purinoreceptor 7 intracellular" evidence="1">
    <location>
        <begin position="35"/>
        <end position="81"/>
    </location>
</feature>
<evidence type="ECO:0000313" key="2">
    <source>
        <dbReference type="EMBL" id="KAK5982939.1"/>
    </source>
</evidence>
<reference evidence="2 3" key="1">
    <citation type="submission" date="2019-10" db="EMBL/GenBank/DDBJ databases">
        <title>Assembly and Annotation for the nematode Trichostrongylus colubriformis.</title>
        <authorList>
            <person name="Martin J."/>
        </authorList>
    </citation>
    <scope>NUCLEOTIDE SEQUENCE [LARGE SCALE GENOMIC DNA]</scope>
    <source>
        <strain evidence="2">G859</strain>
        <tissue evidence="2">Whole worm</tissue>
    </source>
</reference>
<organism evidence="2 3">
    <name type="scientific">Trichostrongylus colubriformis</name>
    <name type="common">Black scour worm</name>
    <dbReference type="NCBI Taxonomy" id="6319"/>
    <lineage>
        <taxon>Eukaryota</taxon>
        <taxon>Metazoa</taxon>
        <taxon>Ecdysozoa</taxon>
        <taxon>Nematoda</taxon>
        <taxon>Chromadorea</taxon>
        <taxon>Rhabditida</taxon>
        <taxon>Rhabditina</taxon>
        <taxon>Rhabditomorpha</taxon>
        <taxon>Strongyloidea</taxon>
        <taxon>Trichostrongylidae</taxon>
        <taxon>Trichostrongylus</taxon>
    </lineage>
</organism>
<sequence length="105" mass="12218">MCSVKPELCLISIDASRLHAQPEISEEDDEMPTCDEKRSLRYCVYRTFVFWAYGRLGMNRRYELPACVRGAIMQAFPSDSGARRIVVTRVRFETYQSLRPEPHVN</sequence>
<proteinExistence type="predicted"/>
<gene>
    <name evidence="2" type="ORF">GCK32_008587</name>
</gene>
<dbReference type="PANTHER" id="PTHR36981">
    <property type="entry name" value="ZGC:195170"/>
    <property type="match status" value="1"/>
</dbReference>
<dbReference type="AlphaFoldDB" id="A0AAN8J306"/>